<gene>
    <name evidence="7" type="ORF">WMY93_023866</name>
</gene>
<comment type="subcellular location">
    <subcellularLocation>
        <location evidence="1">Nucleus</location>
    </subcellularLocation>
</comment>
<name>A0AAW0NAF8_9GOBI</name>
<dbReference type="SUPFAM" id="SSF140996">
    <property type="entry name" value="Hermes dimerisation domain"/>
    <property type="match status" value="1"/>
</dbReference>
<dbReference type="EMBL" id="JBBPFD010000017">
    <property type="protein sequence ID" value="KAK7891903.1"/>
    <property type="molecule type" value="Genomic_DNA"/>
</dbReference>
<evidence type="ECO:0000256" key="3">
    <source>
        <dbReference type="ARBA" id="ARBA00022771"/>
    </source>
</evidence>
<evidence type="ECO:0000256" key="6">
    <source>
        <dbReference type="SAM" id="MobiDB-lite"/>
    </source>
</evidence>
<feature type="region of interest" description="Disordered" evidence="6">
    <location>
        <begin position="406"/>
        <end position="426"/>
    </location>
</feature>
<dbReference type="GO" id="GO:0005634">
    <property type="term" value="C:nucleus"/>
    <property type="evidence" value="ECO:0007669"/>
    <property type="project" value="UniProtKB-SubCell"/>
</dbReference>
<keyword evidence="8" id="KW-1185">Reference proteome</keyword>
<keyword evidence="2" id="KW-0479">Metal-binding</keyword>
<dbReference type="SUPFAM" id="SSF53098">
    <property type="entry name" value="Ribonuclease H-like"/>
    <property type="match status" value="1"/>
</dbReference>
<evidence type="ECO:0000256" key="4">
    <source>
        <dbReference type="ARBA" id="ARBA00022833"/>
    </source>
</evidence>
<evidence type="ECO:0000313" key="7">
    <source>
        <dbReference type="EMBL" id="KAK7891903.1"/>
    </source>
</evidence>
<feature type="region of interest" description="Disordered" evidence="6">
    <location>
        <begin position="522"/>
        <end position="549"/>
    </location>
</feature>
<dbReference type="Gene3D" id="1.10.10.1070">
    <property type="entry name" value="Zinc finger, BED domain-containing"/>
    <property type="match status" value="1"/>
</dbReference>
<dbReference type="AlphaFoldDB" id="A0AAW0NAF8"/>
<dbReference type="InterPro" id="IPR052035">
    <property type="entry name" value="ZnF_BED_domain_contain"/>
</dbReference>
<evidence type="ECO:0000256" key="2">
    <source>
        <dbReference type="ARBA" id="ARBA00022723"/>
    </source>
</evidence>
<accession>A0AAW0NAF8</accession>
<feature type="compositionally biased region" description="Basic and acidic residues" evidence="6">
    <location>
        <begin position="536"/>
        <end position="549"/>
    </location>
</feature>
<evidence type="ECO:0000313" key="8">
    <source>
        <dbReference type="Proteomes" id="UP001460270"/>
    </source>
</evidence>
<dbReference type="InterPro" id="IPR012337">
    <property type="entry name" value="RNaseH-like_sf"/>
</dbReference>
<protein>
    <recommendedName>
        <fullName evidence="9">Zinc finger BED domain-containing protein 1-like</fullName>
    </recommendedName>
</protein>
<evidence type="ECO:0008006" key="9">
    <source>
        <dbReference type="Google" id="ProtNLM"/>
    </source>
</evidence>
<proteinExistence type="predicted"/>
<organism evidence="7 8">
    <name type="scientific">Mugilogobius chulae</name>
    <name type="common">yellowstripe goby</name>
    <dbReference type="NCBI Taxonomy" id="88201"/>
    <lineage>
        <taxon>Eukaryota</taxon>
        <taxon>Metazoa</taxon>
        <taxon>Chordata</taxon>
        <taxon>Craniata</taxon>
        <taxon>Vertebrata</taxon>
        <taxon>Euteleostomi</taxon>
        <taxon>Actinopterygii</taxon>
        <taxon>Neopterygii</taxon>
        <taxon>Teleostei</taxon>
        <taxon>Neoteleostei</taxon>
        <taxon>Acanthomorphata</taxon>
        <taxon>Gobiaria</taxon>
        <taxon>Gobiiformes</taxon>
        <taxon>Gobioidei</taxon>
        <taxon>Gobiidae</taxon>
        <taxon>Gobionellinae</taxon>
        <taxon>Mugilogobius</taxon>
    </lineage>
</organism>
<dbReference type="PANTHER" id="PTHR46481:SF10">
    <property type="entry name" value="ZINC FINGER BED DOMAIN-CONTAINING PROTEIN 39"/>
    <property type="match status" value="1"/>
</dbReference>
<evidence type="ECO:0000256" key="1">
    <source>
        <dbReference type="ARBA" id="ARBA00004123"/>
    </source>
</evidence>
<dbReference type="PANTHER" id="PTHR46481">
    <property type="entry name" value="ZINC FINGER BED DOMAIN-CONTAINING PROTEIN 4"/>
    <property type="match status" value="1"/>
</dbReference>
<reference evidence="8" key="1">
    <citation type="submission" date="2024-04" db="EMBL/GenBank/DDBJ databases">
        <title>Salinicola lusitanus LLJ914,a marine bacterium isolated from the Okinawa Trough.</title>
        <authorList>
            <person name="Li J."/>
        </authorList>
    </citation>
    <scope>NUCLEOTIDE SEQUENCE [LARGE SCALE GENOMIC DNA]</scope>
</reference>
<keyword evidence="5" id="KW-0539">Nucleus</keyword>
<sequence length="610" mass="69121">MLRHYRVRHEREEADPPVVNSAAFKQAVDEAILNMIIKDCQPLSLVEDEGFGELLQLVVPSYVMPNRKAIKKMINQKYEEKKEKVKTKLQSAPAVTLTADMWTSMNMEAYLAVTCHYIDCENHQICTSVLGVEHFPQQHTAENLAQAKQKVIEEWAIAEKVRCLVTDAAANMIACARKLQIRHTICIAHSLNLTVRKSCDQIETLTDIRNKTRQIVTYFRTSTTAKEKLTQVQLQMGGPVKKLMNEVSTRWNSTYLMFERMAEQKEPVLVSLTSLKTDIPPLNNQEIEIIEETLRVLAPFHQATVELSEEKRVSGSKVIPMLKMLHHSLQRNAHTVTTETAITLVENLKRRLLETLYSLESLSVMTIPTLLDPRFKKIAFLSESKANDAVKRLKSECAALMRSTVPPQMEDAQAGPSTEPSAPSPDNLWQLLDMEVRENRANSNVTSDSIIESISVSCPKFPVSYLRSSTSLQVTDPPLFCPCGTGETPSLYCARVAEESFESVEVEESRCYAGQEGESSRAGSERLKALSPRVTRRADGTESWREEKEQKERHSRAFLLVSTAIATAEEILCVWTVYERGRERERERERKGHSSRAGHFHSCIACIEWR</sequence>
<evidence type="ECO:0000256" key="5">
    <source>
        <dbReference type="ARBA" id="ARBA00023242"/>
    </source>
</evidence>
<dbReference type="GO" id="GO:0008270">
    <property type="term" value="F:zinc ion binding"/>
    <property type="evidence" value="ECO:0007669"/>
    <property type="project" value="UniProtKB-KW"/>
</dbReference>
<keyword evidence="3" id="KW-0863">Zinc-finger</keyword>
<dbReference type="Proteomes" id="UP001460270">
    <property type="component" value="Unassembled WGS sequence"/>
</dbReference>
<comment type="caution">
    <text evidence="7">The sequence shown here is derived from an EMBL/GenBank/DDBJ whole genome shotgun (WGS) entry which is preliminary data.</text>
</comment>
<keyword evidence="4" id="KW-0862">Zinc</keyword>